<keyword evidence="3" id="KW-1185">Reference proteome</keyword>
<protein>
    <submittedName>
        <fullName evidence="2">Uncharacterized protein</fullName>
    </submittedName>
</protein>
<feature type="region of interest" description="Disordered" evidence="1">
    <location>
        <begin position="22"/>
        <end position="51"/>
    </location>
</feature>
<evidence type="ECO:0000313" key="3">
    <source>
        <dbReference type="Proteomes" id="UP000823749"/>
    </source>
</evidence>
<gene>
    <name evidence="2" type="ORF">RHGRI_001653</name>
</gene>
<evidence type="ECO:0000256" key="1">
    <source>
        <dbReference type="SAM" id="MobiDB-lite"/>
    </source>
</evidence>
<accession>A0AAV6LPX3</accession>
<reference evidence="2" key="1">
    <citation type="submission" date="2020-08" db="EMBL/GenBank/DDBJ databases">
        <title>Plant Genome Project.</title>
        <authorList>
            <person name="Zhang R.-G."/>
        </authorList>
    </citation>
    <scope>NUCLEOTIDE SEQUENCE</scope>
    <source>
        <strain evidence="2">WSP0</strain>
        <tissue evidence="2">Leaf</tissue>
    </source>
</reference>
<dbReference type="AlphaFoldDB" id="A0AAV6LPX3"/>
<dbReference type="Proteomes" id="UP000823749">
    <property type="component" value="Chromosome 1"/>
</dbReference>
<evidence type="ECO:0000313" key="2">
    <source>
        <dbReference type="EMBL" id="KAG5565797.1"/>
    </source>
</evidence>
<proteinExistence type="predicted"/>
<sequence length="148" mass="17169">MGAEEAPKSWYEPVRRPYFEEEAPFVGQGRGNNVPKTQGRFRNGPHNDSLFEPIFEGQEEEMKSKYGYYSHDEHSIIMGIPRHTNVPRVRRSYTNLLFETTHGGWEEETRTQYMNEESYVPPQNSDRYFQPQGGLGDGLILVILGNRI</sequence>
<dbReference type="EMBL" id="JACTNZ010000001">
    <property type="protein sequence ID" value="KAG5565797.1"/>
    <property type="molecule type" value="Genomic_DNA"/>
</dbReference>
<organism evidence="2 3">
    <name type="scientific">Rhododendron griersonianum</name>
    <dbReference type="NCBI Taxonomy" id="479676"/>
    <lineage>
        <taxon>Eukaryota</taxon>
        <taxon>Viridiplantae</taxon>
        <taxon>Streptophyta</taxon>
        <taxon>Embryophyta</taxon>
        <taxon>Tracheophyta</taxon>
        <taxon>Spermatophyta</taxon>
        <taxon>Magnoliopsida</taxon>
        <taxon>eudicotyledons</taxon>
        <taxon>Gunneridae</taxon>
        <taxon>Pentapetalae</taxon>
        <taxon>asterids</taxon>
        <taxon>Ericales</taxon>
        <taxon>Ericaceae</taxon>
        <taxon>Ericoideae</taxon>
        <taxon>Rhodoreae</taxon>
        <taxon>Rhododendron</taxon>
    </lineage>
</organism>
<comment type="caution">
    <text evidence="2">The sequence shown here is derived from an EMBL/GenBank/DDBJ whole genome shotgun (WGS) entry which is preliminary data.</text>
</comment>
<name>A0AAV6LPX3_9ERIC</name>